<dbReference type="Proteomes" id="UP000000238">
    <property type="component" value="Chromosome"/>
</dbReference>
<dbReference type="STRING" id="349521.HCH_00669"/>
<proteinExistence type="predicted"/>
<dbReference type="AlphaFoldDB" id="Q2SP55"/>
<gene>
    <name evidence="1" type="ordered locus">HCH_00669</name>
</gene>
<dbReference type="KEGG" id="hch:HCH_00669"/>
<accession>Q2SP55</accession>
<name>Q2SP55_HAHCH</name>
<organism evidence="1 2">
    <name type="scientific">Hahella chejuensis (strain KCTC 2396)</name>
    <dbReference type="NCBI Taxonomy" id="349521"/>
    <lineage>
        <taxon>Bacteria</taxon>
        <taxon>Pseudomonadati</taxon>
        <taxon>Pseudomonadota</taxon>
        <taxon>Gammaproteobacteria</taxon>
        <taxon>Oceanospirillales</taxon>
        <taxon>Hahellaceae</taxon>
        <taxon>Hahella</taxon>
    </lineage>
</organism>
<reference evidence="1 2" key="1">
    <citation type="journal article" date="2005" name="Nucleic Acids Res.">
        <title>Genomic blueprint of Hahella chejuensis, a marine microbe producing an algicidal agent.</title>
        <authorList>
            <person name="Jeong H."/>
            <person name="Yim J.H."/>
            <person name="Lee C."/>
            <person name="Choi S.-H."/>
            <person name="Park Y.K."/>
            <person name="Yoon S.H."/>
            <person name="Hur C.-G."/>
            <person name="Kang H.-Y."/>
            <person name="Kim D."/>
            <person name="Lee H.H."/>
            <person name="Park K.H."/>
            <person name="Park S.-H."/>
            <person name="Park H.-S."/>
            <person name="Lee H.K."/>
            <person name="Oh T.K."/>
            <person name="Kim J.F."/>
        </authorList>
    </citation>
    <scope>NUCLEOTIDE SEQUENCE [LARGE SCALE GENOMIC DNA]</scope>
    <source>
        <strain evidence="1 2">KCTC 2396</strain>
    </source>
</reference>
<evidence type="ECO:0000313" key="1">
    <source>
        <dbReference type="EMBL" id="ABC27569.1"/>
    </source>
</evidence>
<keyword evidence="2" id="KW-1185">Reference proteome</keyword>
<evidence type="ECO:0000313" key="2">
    <source>
        <dbReference type="Proteomes" id="UP000000238"/>
    </source>
</evidence>
<dbReference type="EMBL" id="CP000155">
    <property type="protein sequence ID" value="ABC27569.1"/>
    <property type="molecule type" value="Genomic_DNA"/>
</dbReference>
<protein>
    <submittedName>
        <fullName evidence="1">Uncharacterized protein</fullName>
    </submittedName>
</protein>
<dbReference type="HOGENOM" id="CLU_3216948_0_0_6"/>
<sequence length="44" mass="5097">MIKFIFAPPLHGRGSRMFPGYPDDHHNAENAALQRYFRVPKLIS</sequence>